<protein>
    <recommendedName>
        <fullName evidence="4">DUF2569 domain-containing protein</fullName>
    </recommendedName>
</protein>
<name>A0A1R0Y451_9BACL</name>
<dbReference type="EMBL" id="MPTC01000005">
    <property type="protein sequence ID" value="OMD42110.1"/>
    <property type="molecule type" value="Genomic_DNA"/>
</dbReference>
<evidence type="ECO:0000313" key="3">
    <source>
        <dbReference type="Proteomes" id="UP000187439"/>
    </source>
</evidence>
<proteinExistence type="predicted"/>
<gene>
    <name evidence="2" type="ORF">BSK52_08370</name>
</gene>
<dbReference type="AlphaFoldDB" id="A0A1R0Y451"/>
<organism evidence="2 3">
    <name type="scientific">Paenibacillus odorifer</name>
    <dbReference type="NCBI Taxonomy" id="189426"/>
    <lineage>
        <taxon>Bacteria</taxon>
        <taxon>Bacillati</taxon>
        <taxon>Bacillota</taxon>
        <taxon>Bacilli</taxon>
        <taxon>Bacillales</taxon>
        <taxon>Paenibacillaceae</taxon>
        <taxon>Paenibacillus</taxon>
    </lineage>
</organism>
<evidence type="ECO:0008006" key="4">
    <source>
        <dbReference type="Google" id="ProtNLM"/>
    </source>
</evidence>
<feature type="transmembrane region" description="Helical" evidence="1">
    <location>
        <begin position="105"/>
        <end position="130"/>
    </location>
</feature>
<feature type="transmembrane region" description="Helical" evidence="1">
    <location>
        <begin position="142"/>
        <end position="158"/>
    </location>
</feature>
<dbReference type="Pfam" id="PF10754">
    <property type="entry name" value="DUF2569"/>
    <property type="match status" value="1"/>
</dbReference>
<feature type="transmembrane region" description="Helical" evidence="1">
    <location>
        <begin position="20"/>
        <end position="43"/>
    </location>
</feature>
<dbReference type="InterPro" id="IPR019690">
    <property type="entry name" value="DUF2569"/>
</dbReference>
<dbReference type="RefSeq" id="WP_076118367.1">
    <property type="nucleotide sequence ID" value="NZ_MPTC01000005.1"/>
</dbReference>
<evidence type="ECO:0000256" key="1">
    <source>
        <dbReference type="SAM" id="Phobius"/>
    </source>
</evidence>
<keyword evidence="1" id="KW-0472">Membrane</keyword>
<feature type="transmembrane region" description="Helical" evidence="1">
    <location>
        <begin position="69"/>
        <end position="93"/>
    </location>
</feature>
<sequence>METNIIENKKDYKPLGVSGLGGWLILVQIGLYGTIIIQIMQFFQNSSMMFDTEVWTALTSSESEFYHPLWGTTVVFEIVFTLALLLFSIYILVNFYRRKSILPRLLIIFYVVVPVVGIIDYVLLLQIPLVRELETGRSLRNVIRPVMTSAIWIAYFMKSERVHNTFIK</sequence>
<reference evidence="2 3" key="1">
    <citation type="submission" date="2016-10" db="EMBL/GenBank/DDBJ databases">
        <title>Paenibacillus species isolates.</title>
        <authorList>
            <person name="Beno S.M."/>
        </authorList>
    </citation>
    <scope>NUCLEOTIDE SEQUENCE [LARGE SCALE GENOMIC DNA]</scope>
    <source>
        <strain evidence="2 3">FSL H7-0710</strain>
    </source>
</reference>
<keyword evidence="1" id="KW-0812">Transmembrane</keyword>
<keyword evidence="1" id="KW-1133">Transmembrane helix</keyword>
<accession>A0A1R0Y451</accession>
<dbReference type="Proteomes" id="UP000187439">
    <property type="component" value="Unassembled WGS sequence"/>
</dbReference>
<evidence type="ECO:0000313" key="2">
    <source>
        <dbReference type="EMBL" id="OMD42110.1"/>
    </source>
</evidence>
<comment type="caution">
    <text evidence="2">The sequence shown here is derived from an EMBL/GenBank/DDBJ whole genome shotgun (WGS) entry which is preliminary data.</text>
</comment>